<feature type="domain" description="3-hydroxyisobutyrate dehydrogenase-like NAD-binding" evidence="5">
    <location>
        <begin position="168"/>
        <end position="285"/>
    </location>
</feature>
<dbReference type="EC" id="1.1.1.31" evidence="6"/>
<dbReference type="InterPro" id="IPR008927">
    <property type="entry name" value="6-PGluconate_DH-like_C_sf"/>
</dbReference>
<dbReference type="InterPro" id="IPR006115">
    <property type="entry name" value="6PGDH_NADP-bd"/>
</dbReference>
<proteinExistence type="predicted"/>
<keyword evidence="1 6" id="KW-0560">Oxidoreductase</keyword>
<feature type="domain" description="6-phosphogluconate dehydrogenase NADP-binding" evidence="4">
    <location>
        <begin position="5"/>
        <end position="165"/>
    </location>
</feature>
<feature type="active site" evidence="3">
    <location>
        <position position="174"/>
    </location>
</feature>
<keyword evidence="2" id="KW-0520">NAD</keyword>
<dbReference type="GO" id="GO:0050661">
    <property type="term" value="F:NADP binding"/>
    <property type="evidence" value="ECO:0007669"/>
    <property type="project" value="InterPro"/>
</dbReference>
<evidence type="ECO:0000313" key="7">
    <source>
        <dbReference type="Proteomes" id="UP000577362"/>
    </source>
</evidence>
<comment type="caution">
    <text evidence="6">The sequence shown here is derived from an EMBL/GenBank/DDBJ whole genome shotgun (WGS) entry which is preliminary data.</text>
</comment>
<dbReference type="Gene3D" id="1.10.1040.10">
    <property type="entry name" value="N-(1-d-carboxylethyl)-l-norvaline Dehydrogenase, domain 2"/>
    <property type="match status" value="1"/>
</dbReference>
<sequence>MAVQKVAVVGLGRMGQGMLATLARAGVPVIGYDVSAGAREAAATVPGAEVSADLAAIWREAETIVLSLPFPATVEAVLTGEGGLAASPVKGRLVIDTSTSDPDLTRALHARLASAGHALVDAPVSGGPAGAAAGTLAIMVGGTAEAVDRARPVLAILGQKVSVVGGPGDGHIAKLVNNVLVAGHLILAGEAMRAGVAAGASQEGLITVVNGASGRSAVTEVNYPRWIASGSFDSGFTMGLMAKDVGLALELAERTGLAIPMLREVRERWNALTRGWGPAADFNRAVLGDPA</sequence>
<dbReference type="SUPFAM" id="SSF48179">
    <property type="entry name" value="6-phosphogluconate dehydrogenase C-terminal domain-like"/>
    <property type="match status" value="1"/>
</dbReference>
<dbReference type="InterPro" id="IPR013328">
    <property type="entry name" value="6PGD_dom2"/>
</dbReference>
<dbReference type="InterPro" id="IPR036291">
    <property type="entry name" value="NAD(P)-bd_dom_sf"/>
</dbReference>
<evidence type="ECO:0000256" key="2">
    <source>
        <dbReference type="ARBA" id="ARBA00023027"/>
    </source>
</evidence>
<dbReference type="SUPFAM" id="SSF51735">
    <property type="entry name" value="NAD(P)-binding Rossmann-fold domains"/>
    <property type="match status" value="1"/>
</dbReference>
<dbReference type="EMBL" id="JACIEN010000005">
    <property type="protein sequence ID" value="MBB4018984.1"/>
    <property type="molecule type" value="Genomic_DNA"/>
</dbReference>
<evidence type="ECO:0000259" key="4">
    <source>
        <dbReference type="Pfam" id="PF03446"/>
    </source>
</evidence>
<gene>
    <name evidence="6" type="ORF">GGR16_004031</name>
</gene>
<dbReference type="GO" id="GO:0008442">
    <property type="term" value="F:3-hydroxyisobutyrate dehydrogenase activity"/>
    <property type="evidence" value="ECO:0007669"/>
    <property type="project" value="UniProtKB-EC"/>
</dbReference>
<accession>A0A840C0H7</accession>
<reference evidence="6 7" key="1">
    <citation type="submission" date="2020-08" db="EMBL/GenBank/DDBJ databases">
        <title>Genomic Encyclopedia of Type Strains, Phase IV (KMG-IV): sequencing the most valuable type-strain genomes for metagenomic binning, comparative biology and taxonomic classification.</title>
        <authorList>
            <person name="Goeker M."/>
        </authorList>
    </citation>
    <scope>NUCLEOTIDE SEQUENCE [LARGE SCALE GENOMIC DNA]</scope>
    <source>
        <strain evidence="6 7">DSM 103737</strain>
    </source>
</reference>
<dbReference type="GO" id="GO:0051287">
    <property type="term" value="F:NAD binding"/>
    <property type="evidence" value="ECO:0007669"/>
    <property type="project" value="InterPro"/>
</dbReference>
<name>A0A840C0H7_9HYPH</name>
<keyword evidence="7" id="KW-1185">Reference proteome</keyword>
<evidence type="ECO:0000256" key="1">
    <source>
        <dbReference type="ARBA" id="ARBA00023002"/>
    </source>
</evidence>
<dbReference type="InterPro" id="IPR015815">
    <property type="entry name" value="HIBADH-related"/>
</dbReference>
<protein>
    <submittedName>
        <fullName evidence="6">3-hydroxyisobutyrate dehydrogenase</fullName>
        <ecNumber evidence="6">1.1.1.31</ecNumber>
    </submittedName>
</protein>
<dbReference type="Pfam" id="PF03446">
    <property type="entry name" value="NAD_binding_2"/>
    <property type="match status" value="1"/>
</dbReference>
<dbReference type="Gene3D" id="3.40.50.720">
    <property type="entry name" value="NAD(P)-binding Rossmann-like Domain"/>
    <property type="match status" value="1"/>
</dbReference>
<dbReference type="Proteomes" id="UP000577362">
    <property type="component" value="Unassembled WGS sequence"/>
</dbReference>
<evidence type="ECO:0000256" key="3">
    <source>
        <dbReference type="PIRSR" id="PIRSR000103-1"/>
    </source>
</evidence>
<dbReference type="PANTHER" id="PTHR22981">
    <property type="entry name" value="3-HYDROXYISOBUTYRATE DEHYDROGENASE-RELATED"/>
    <property type="match status" value="1"/>
</dbReference>
<dbReference type="Pfam" id="PF14833">
    <property type="entry name" value="NAD_binding_11"/>
    <property type="match status" value="1"/>
</dbReference>
<evidence type="ECO:0000259" key="5">
    <source>
        <dbReference type="Pfam" id="PF14833"/>
    </source>
</evidence>
<dbReference type="PIRSF" id="PIRSF000103">
    <property type="entry name" value="HIBADH"/>
    <property type="match status" value="1"/>
</dbReference>
<organism evidence="6 7">
    <name type="scientific">Chelatococcus caeni</name>
    <dbReference type="NCBI Taxonomy" id="1348468"/>
    <lineage>
        <taxon>Bacteria</taxon>
        <taxon>Pseudomonadati</taxon>
        <taxon>Pseudomonadota</taxon>
        <taxon>Alphaproteobacteria</taxon>
        <taxon>Hyphomicrobiales</taxon>
        <taxon>Chelatococcaceae</taxon>
        <taxon>Chelatococcus</taxon>
    </lineage>
</organism>
<dbReference type="InterPro" id="IPR029154">
    <property type="entry name" value="HIBADH-like_NADP-bd"/>
</dbReference>
<evidence type="ECO:0000313" key="6">
    <source>
        <dbReference type="EMBL" id="MBB4018984.1"/>
    </source>
</evidence>
<dbReference type="PANTHER" id="PTHR22981:SF7">
    <property type="entry name" value="3-HYDROXYISOBUTYRATE DEHYDROGENASE, MITOCHONDRIAL"/>
    <property type="match status" value="1"/>
</dbReference>
<dbReference type="AlphaFoldDB" id="A0A840C0H7"/>